<organism evidence="1 2">
    <name type="scientific">Chryseobacterium turcicum</name>
    <dbReference type="NCBI Taxonomy" id="2898076"/>
    <lineage>
        <taxon>Bacteria</taxon>
        <taxon>Pseudomonadati</taxon>
        <taxon>Bacteroidota</taxon>
        <taxon>Flavobacteriia</taxon>
        <taxon>Flavobacteriales</taxon>
        <taxon>Weeksellaceae</taxon>
        <taxon>Chryseobacterium group</taxon>
        <taxon>Chryseobacterium</taxon>
    </lineage>
</organism>
<name>A0A9Q3V3Q9_9FLAO</name>
<evidence type="ECO:0000313" key="1">
    <source>
        <dbReference type="EMBL" id="MCD1119058.1"/>
    </source>
</evidence>
<dbReference type="AlphaFoldDB" id="A0A9Q3V3Q9"/>
<dbReference type="Proteomes" id="UP001108025">
    <property type="component" value="Unassembled WGS sequence"/>
</dbReference>
<evidence type="ECO:0000313" key="2">
    <source>
        <dbReference type="Proteomes" id="UP001108025"/>
    </source>
</evidence>
<dbReference type="RefSeq" id="WP_230672467.1">
    <property type="nucleotide sequence ID" value="NZ_JAJNAY010000002.1"/>
</dbReference>
<comment type="caution">
    <text evidence="1">The sequence shown here is derived from an EMBL/GenBank/DDBJ whole genome shotgun (WGS) entry which is preliminary data.</text>
</comment>
<dbReference type="EMBL" id="JAJNAY010000002">
    <property type="protein sequence ID" value="MCD1119058.1"/>
    <property type="molecule type" value="Genomic_DNA"/>
</dbReference>
<gene>
    <name evidence="1" type="ORF">LO744_19625</name>
</gene>
<proteinExistence type="predicted"/>
<reference evidence="1" key="1">
    <citation type="submission" date="2021-11" db="EMBL/GenBank/DDBJ databases">
        <title>Description of novel Chryseobacterium species.</title>
        <authorList>
            <person name="Saticioglu I.B."/>
            <person name="Ay H."/>
            <person name="Altun S."/>
            <person name="Duman M."/>
        </authorList>
    </citation>
    <scope>NUCLEOTIDE SEQUENCE</scope>
    <source>
        <strain evidence="1">C-17</strain>
    </source>
</reference>
<keyword evidence="2" id="KW-1185">Reference proteome</keyword>
<accession>A0A9Q3V3Q9</accession>
<sequence>MILVFIMIMITVIYYLIQRDRIIKNEKREILKFKQEEKLAELLKKAKEEDLKKKEEQNNP</sequence>
<protein>
    <submittedName>
        <fullName evidence="1">Uncharacterized protein</fullName>
    </submittedName>
</protein>